<sequence length="96" mass="10885">MPNFHMGHNVLARDYRNRQRWRHGTIHACSGSHTYEVKVAPGVSWKRHSNHIVHTSVCPGLSKTTVSETITTPEPSIDVSLLETSKKSERDKIPTR</sequence>
<proteinExistence type="predicted"/>
<keyword evidence="3" id="KW-1185">Reference proteome</keyword>
<evidence type="ECO:0000313" key="2">
    <source>
        <dbReference type="EMBL" id="GFN93331.1"/>
    </source>
</evidence>
<dbReference type="AlphaFoldDB" id="A0AAV3ZDH2"/>
<dbReference type="Proteomes" id="UP000735302">
    <property type="component" value="Unassembled WGS sequence"/>
</dbReference>
<protein>
    <submittedName>
        <fullName evidence="2">Uncharacterized protein</fullName>
    </submittedName>
</protein>
<accession>A0AAV3ZDH2</accession>
<name>A0AAV3ZDH2_9GAST</name>
<reference evidence="2 3" key="1">
    <citation type="journal article" date="2021" name="Elife">
        <title>Chloroplast acquisition without the gene transfer in kleptoplastic sea slugs, Plakobranchus ocellatus.</title>
        <authorList>
            <person name="Maeda T."/>
            <person name="Takahashi S."/>
            <person name="Yoshida T."/>
            <person name="Shimamura S."/>
            <person name="Takaki Y."/>
            <person name="Nagai Y."/>
            <person name="Toyoda A."/>
            <person name="Suzuki Y."/>
            <person name="Arimoto A."/>
            <person name="Ishii H."/>
            <person name="Satoh N."/>
            <person name="Nishiyama T."/>
            <person name="Hasebe M."/>
            <person name="Maruyama T."/>
            <person name="Minagawa J."/>
            <person name="Obokata J."/>
            <person name="Shigenobu S."/>
        </authorList>
    </citation>
    <scope>NUCLEOTIDE SEQUENCE [LARGE SCALE GENOMIC DNA]</scope>
</reference>
<comment type="caution">
    <text evidence="2">The sequence shown here is derived from an EMBL/GenBank/DDBJ whole genome shotgun (WGS) entry which is preliminary data.</text>
</comment>
<feature type="region of interest" description="Disordered" evidence="1">
    <location>
        <begin position="77"/>
        <end position="96"/>
    </location>
</feature>
<evidence type="ECO:0000256" key="1">
    <source>
        <dbReference type="SAM" id="MobiDB-lite"/>
    </source>
</evidence>
<feature type="compositionally biased region" description="Basic and acidic residues" evidence="1">
    <location>
        <begin position="84"/>
        <end position="96"/>
    </location>
</feature>
<organism evidence="2 3">
    <name type="scientific">Plakobranchus ocellatus</name>
    <dbReference type="NCBI Taxonomy" id="259542"/>
    <lineage>
        <taxon>Eukaryota</taxon>
        <taxon>Metazoa</taxon>
        <taxon>Spiralia</taxon>
        <taxon>Lophotrochozoa</taxon>
        <taxon>Mollusca</taxon>
        <taxon>Gastropoda</taxon>
        <taxon>Heterobranchia</taxon>
        <taxon>Euthyneura</taxon>
        <taxon>Panpulmonata</taxon>
        <taxon>Sacoglossa</taxon>
        <taxon>Placobranchoidea</taxon>
        <taxon>Plakobranchidae</taxon>
        <taxon>Plakobranchus</taxon>
    </lineage>
</organism>
<gene>
    <name evidence="2" type="ORF">PoB_001983700</name>
</gene>
<evidence type="ECO:0000313" key="3">
    <source>
        <dbReference type="Proteomes" id="UP000735302"/>
    </source>
</evidence>
<dbReference type="EMBL" id="BLXT01002329">
    <property type="protein sequence ID" value="GFN93331.1"/>
    <property type="molecule type" value="Genomic_DNA"/>
</dbReference>